<dbReference type="AlphaFoldDB" id="A0A1T4M2S6"/>
<evidence type="ECO:0000256" key="2">
    <source>
        <dbReference type="ARBA" id="ARBA00012962"/>
    </source>
</evidence>
<dbReference type="InterPro" id="IPR022893">
    <property type="entry name" value="Shikimate_DH_fam"/>
</dbReference>
<dbReference type="EC" id="1.1.1.25" evidence="2"/>
<name>A0A1T4M2S6_9FUSO</name>
<dbReference type="EMBL" id="FUWX01000007">
    <property type="protein sequence ID" value="SJZ61299.1"/>
    <property type="molecule type" value="Genomic_DNA"/>
</dbReference>
<reference evidence="8 9" key="1">
    <citation type="submission" date="2017-02" db="EMBL/GenBank/DDBJ databases">
        <authorList>
            <person name="Peterson S.W."/>
        </authorList>
    </citation>
    <scope>NUCLEOTIDE SEQUENCE [LARGE SCALE GENOMIC DNA]</scope>
    <source>
        <strain evidence="8 9">ATCC 700028</strain>
    </source>
</reference>
<dbReference type="InterPro" id="IPR046346">
    <property type="entry name" value="Aminoacid_DH-like_N_sf"/>
</dbReference>
<evidence type="ECO:0000256" key="5">
    <source>
        <dbReference type="ARBA" id="ARBA00023002"/>
    </source>
</evidence>
<accession>A0A1T4M2S6</accession>
<dbReference type="GO" id="GO:0004764">
    <property type="term" value="F:shikimate 3-dehydrogenase (NADP+) activity"/>
    <property type="evidence" value="ECO:0007669"/>
    <property type="project" value="UniProtKB-EC"/>
</dbReference>
<feature type="domain" description="Shikimate dehydrogenase substrate binding N-terminal" evidence="7">
    <location>
        <begin position="7"/>
        <end position="89"/>
    </location>
</feature>
<dbReference type="SUPFAM" id="SSF51735">
    <property type="entry name" value="NAD(P)-binding Rossmann-fold domains"/>
    <property type="match status" value="1"/>
</dbReference>
<keyword evidence="5" id="KW-0560">Oxidoreductase</keyword>
<dbReference type="GO" id="GO:0005829">
    <property type="term" value="C:cytosol"/>
    <property type="evidence" value="ECO:0007669"/>
    <property type="project" value="TreeGrafter"/>
</dbReference>
<proteinExistence type="predicted"/>
<keyword evidence="9" id="KW-1185">Reference proteome</keyword>
<dbReference type="RefSeq" id="WP_078693581.1">
    <property type="nucleotide sequence ID" value="NZ_FUWX01000007.1"/>
</dbReference>
<protein>
    <recommendedName>
        <fullName evidence="2">shikimate dehydrogenase (NADP(+))</fullName>
        <ecNumber evidence="2">1.1.1.25</ecNumber>
    </recommendedName>
</protein>
<dbReference type="GO" id="GO:0008652">
    <property type="term" value="P:amino acid biosynthetic process"/>
    <property type="evidence" value="ECO:0007669"/>
    <property type="project" value="UniProtKB-KW"/>
</dbReference>
<dbReference type="GO" id="GO:0009073">
    <property type="term" value="P:aromatic amino acid family biosynthetic process"/>
    <property type="evidence" value="ECO:0007669"/>
    <property type="project" value="UniProtKB-KW"/>
</dbReference>
<evidence type="ECO:0000256" key="6">
    <source>
        <dbReference type="ARBA" id="ARBA00023141"/>
    </source>
</evidence>
<evidence type="ECO:0000256" key="3">
    <source>
        <dbReference type="ARBA" id="ARBA00022605"/>
    </source>
</evidence>
<dbReference type="STRING" id="180163.SAMN02745174_01081"/>
<dbReference type="GO" id="GO:0050661">
    <property type="term" value="F:NADP binding"/>
    <property type="evidence" value="ECO:0007669"/>
    <property type="project" value="InterPro"/>
</dbReference>
<dbReference type="CDD" id="cd01065">
    <property type="entry name" value="NAD_bind_Shikimate_DH"/>
    <property type="match status" value="1"/>
</dbReference>
<dbReference type="InterPro" id="IPR036291">
    <property type="entry name" value="NAD(P)-bd_dom_sf"/>
</dbReference>
<keyword evidence="4" id="KW-0521">NADP</keyword>
<keyword evidence="6" id="KW-0057">Aromatic amino acid biosynthesis</keyword>
<evidence type="ECO:0000256" key="4">
    <source>
        <dbReference type="ARBA" id="ARBA00022857"/>
    </source>
</evidence>
<dbReference type="Pfam" id="PF08501">
    <property type="entry name" value="Shikimate_dh_N"/>
    <property type="match status" value="1"/>
</dbReference>
<dbReference type="InterPro" id="IPR011342">
    <property type="entry name" value="Shikimate_DH"/>
</dbReference>
<evidence type="ECO:0000256" key="1">
    <source>
        <dbReference type="ARBA" id="ARBA00004871"/>
    </source>
</evidence>
<dbReference type="GO" id="GO:0009423">
    <property type="term" value="P:chorismate biosynthetic process"/>
    <property type="evidence" value="ECO:0007669"/>
    <property type="project" value="TreeGrafter"/>
</dbReference>
<evidence type="ECO:0000313" key="9">
    <source>
        <dbReference type="Proteomes" id="UP000191153"/>
    </source>
</evidence>
<sequence length="259" mass="29847">MKKIYGLLGRNINYSFSPLLHNHFFNKYKISGTYELFNREPENIEEIIHKLKNKEIAGINVTIPYKEEVIKYLDIVTPEAKAIGAVNTVVFENNKLIGYNTDYFGFLESVKKMNLHCENKEIYILGTGGASKAVLKVIEDLKGIPILVSRTPDKTKNSFPCEIIDYELLKSRKGYLIINCTPVGTYPEIDKCPIPTKLLENFDFAIDLIYNPRVTKFLKHCKKGMNGFYMLVAQGIKAQEIWQKKTFNLDDIYEELEKK</sequence>
<dbReference type="Gene3D" id="3.40.50.720">
    <property type="entry name" value="NAD(P)-binding Rossmann-like Domain"/>
    <property type="match status" value="1"/>
</dbReference>
<organism evidence="8 9">
    <name type="scientific">Cetobacterium ceti</name>
    <dbReference type="NCBI Taxonomy" id="180163"/>
    <lineage>
        <taxon>Bacteria</taxon>
        <taxon>Fusobacteriati</taxon>
        <taxon>Fusobacteriota</taxon>
        <taxon>Fusobacteriia</taxon>
        <taxon>Fusobacteriales</taxon>
        <taxon>Fusobacteriaceae</taxon>
        <taxon>Cetobacterium</taxon>
    </lineage>
</organism>
<dbReference type="OrthoDB" id="9792692at2"/>
<gene>
    <name evidence="8" type="ORF">SAMN02745174_01081</name>
</gene>
<dbReference type="GO" id="GO:0019632">
    <property type="term" value="P:shikimate metabolic process"/>
    <property type="evidence" value="ECO:0007669"/>
    <property type="project" value="InterPro"/>
</dbReference>
<dbReference type="Gene3D" id="3.40.50.10860">
    <property type="entry name" value="Leucine Dehydrogenase, chain A, domain 1"/>
    <property type="match status" value="1"/>
</dbReference>
<evidence type="ECO:0000313" key="8">
    <source>
        <dbReference type="EMBL" id="SJZ61299.1"/>
    </source>
</evidence>
<dbReference type="InterPro" id="IPR013708">
    <property type="entry name" value="Shikimate_DH-bd_N"/>
</dbReference>
<evidence type="ECO:0000259" key="7">
    <source>
        <dbReference type="Pfam" id="PF08501"/>
    </source>
</evidence>
<dbReference type="Proteomes" id="UP000191153">
    <property type="component" value="Unassembled WGS sequence"/>
</dbReference>
<dbReference type="PANTHER" id="PTHR21089:SF1">
    <property type="entry name" value="BIFUNCTIONAL 3-DEHYDROQUINATE DEHYDRATASE_SHIKIMATE DEHYDROGENASE, CHLOROPLASTIC"/>
    <property type="match status" value="1"/>
</dbReference>
<dbReference type="SUPFAM" id="SSF53223">
    <property type="entry name" value="Aminoacid dehydrogenase-like, N-terminal domain"/>
    <property type="match status" value="1"/>
</dbReference>
<comment type="pathway">
    <text evidence="1">Metabolic intermediate biosynthesis; chorismate biosynthesis; chorismate from D-erythrose 4-phosphate and phosphoenolpyruvate: step 4/7.</text>
</comment>
<dbReference type="NCBIfam" id="TIGR00507">
    <property type="entry name" value="aroE"/>
    <property type="match status" value="1"/>
</dbReference>
<keyword evidence="3" id="KW-0028">Amino-acid biosynthesis</keyword>
<dbReference type="PANTHER" id="PTHR21089">
    <property type="entry name" value="SHIKIMATE DEHYDROGENASE"/>
    <property type="match status" value="1"/>
</dbReference>